<gene>
    <name evidence="2" type="ORF">KFK09_008318</name>
</gene>
<evidence type="ECO:0000313" key="2">
    <source>
        <dbReference type="EMBL" id="KAI0515652.1"/>
    </source>
</evidence>
<dbReference type="EMBL" id="JAGYWB010000007">
    <property type="protein sequence ID" value="KAI0515652.1"/>
    <property type="molecule type" value="Genomic_DNA"/>
</dbReference>
<feature type="region of interest" description="Disordered" evidence="1">
    <location>
        <begin position="1"/>
        <end position="23"/>
    </location>
</feature>
<proteinExistence type="predicted"/>
<accession>A0A8T3BND0</accession>
<comment type="caution">
    <text evidence="2">The sequence shown here is derived from an EMBL/GenBank/DDBJ whole genome shotgun (WGS) entry which is preliminary data.</text>
</comment>
<evidence type="ECO:0000313" key="3">
    <source>
        <dbReference type="Proteomes" id="UP000829196"/>
    </source>
</evidence>
<reference evidence="2" key="1">
    <citation type="journal article" date="2022" name="Front. Genet.">
        <title>Chromosome-Scale Assembly of the Dendrobium nobile Genome Provides Insights Into the Molecular Mechanism of the Biosynthesis of the Medicinal Active Ingredient of Dendrobium.</title>
        <authorList>
            <person name="Xu Q."/>
            <person name="Niu S.-C."/>
            <person name="Li K.-L."/>
            <person name="Zheng P.-J."/>
            <person name="Zhang X.-J."/>
            <person name="Jia Y."/>
            <person name="Liu Y."/>
            <person name="Niu Y.-X."/>
            <person name="Yu L.-H."/>
            <person name="Chen D.-F."/>
            <person name="Zhang G.-Q."/>
        </authorList>
    </citation>
    <scope>NUCLEOTIDE SEQUENCE</scope>
    <source>
        <tissue evidence="2">Leaf</tissue>
    </source>
</reference>
<organism evidence="2 3">
    <name type="scientific">Dendrobium nobile</name>
    <name type="common">Orchid</name>
    <dbReference type="NCBI Taxonomy" id="94219"/>
    <lineage>
        <taxon>Eukaryota</taxon>
        <taxon>Viridiplantae</taxon>
        <taxon>Streptophyta</taxon>
        <taxon>Embryophyta</taxon>
        <taxon>Tracheophyta</taxon>
        <taxon>Spermatophyta</taxon>
        <taxon>Magnoliopsida</taxon>
        <taxon>Liliopsida</taxon>
        <taxon>Asparagales</taxon>
        <taxon>Orchidaceae</taxon>
        <taxon>Epidendroideae</taxon>
        <taxon>Malaxideae</taxon>
        <taxon>Dendrobiinae</taxon>
        <taxon>Dendrobium</taxon>
    </lineage>
</organism>
<sequence>MWTANPETPPHPDVLGPAGERWRRSGDRRRAGVIGVQIGESFGFMSFELVRFFAGEEDSNVKKLKFRSSSSSLLRPNCSALLGPRPFLSPFSFMQGKLAGAKKVSMRFPSSRPGFGVKYFGFLHIDPAIFLFRRATLT</sequence>
<dbReference type="Proteomes" id="UP000829196">
    <property type="component" value="Unassembled WGS sequence"/>
</dbReference>
<name>A0A8T3BND0_DENNO</name>
<evidence type="ECO:0000256" key="1">
    <source>
        <dbReference type="SAM" id="MobiDB-lite"/>
    </source>
</evidence>
<dbReference type="OrthoDB" id="10604905at2759"/>
<dbReference type="AlphaFoldDB" id="A0A8T3BND0"/>
<keyword evidence="3" id="KW-1185">Reference proteome</keyword>
<protein>
    <submittedName>
        <fullName evidence="2">Uncharacterized protein</fullName>
    </submittedName>
</protein>